<dbReference type="InterPro" id="IPR022385">
    <property type="entry name" value="Rhs_assc_core"/>
</dbReference>
<reference evidence="3 4" key="1">
    <citation type="submission" date="2018-10" db="EMBL/GenBank/DDBJ databases">
        <title>Propionibacterium australiense Genome Sequencing and Assembly.</title>
        <authorList>
            <person name="Bernier A.-M."/>
            <person name="Bernard K."/>
        </authorList>
    </citation>
    <scope>NUCLEOTIDE SEQUENCE [LARGE SCALE GENOMIC DNA]</scope>
    <source>
        <strain evidence="3 4">NML98A078</strain>
    </source>
</reference>
<feature type="region of interest" description="Disordered" evidence="1">
    <location>
        <begin position="504"/>
        <end position="523"/>
    </location>
</feature>
<comment type="caution">
    <text evidence="3">The sequence shown here is derived from an EMBL/GenBank/DDBJ whole genome shotgun (WGS) entry which is preliminary data.</text>
</comment>
<dbReference type="Gene3D" id="2.180.10.10">
    <property type="entry name" value="RHS repeat-associated core"/>
    <property type="match status" value="1"/>
</dbReference>
<dbReference type="InterPro" id="IPR036844">
    <property type="entry name" value="Hint_dom_sf"/>
</dbReference>
<evidence type="ECO:0000259" key="2">
    <source>
        <dbReference type="SMART" id="SM00306"/>
    </source>
</evidence>
<dbReference type="AlphaFoldDB" id="A0A8B3FPL1"/>
<name>A0A8B3FPL1_9ACTN</name>
<dbReference type="CDD" id="cd00081">
    <property type="entry name" value="Hint"/>
    <property type="match status" value="1"/>
</dbReference>
<proteinExistence type="predicted"/>
<dbReference type="InterPro" id="IPR003587">
    <property type="entry name" value="Hint_dom_N"/>
</dbReference>
<protein>
    <recommendedName>
        <fullName evidence="2">Hint domain-containing protein</fullName>
    </recommendedName>
</protein>
<feature type="non-terminal residue" evidence="3">
    <location>
        <position position="1"/>
    </location>
</feature>
<gene>
    <name evidence="3" type="ORF">D7U36_13310</name>
</gene>
<dbReference type="PROSITE" id="PS50817">
    <property type="entry name" value="INTEIN_N_TER"/>
    <property type="match status" value="1"/>
</dbReference>
<sequence length="523" mass="53215">ATAPAPPTQTGAADIGVGADGTLQAAGLDWMGARVYDPATRVFLSADPLEPVTGAAWAANPYSYAGNDPVGSADPLGLRPVSEEDLRAYQQASNGMLQNAAGAVTGWVSENWEYIAAGAMVVAGFAVMCTGVGGPIGAAMMAGALTSAGGSIWSQKSSNGSVDWGTVLRDGAVGAATGLIGGGASAAAARATAGMTNCLGKNIVSGAVEGAIDGGASNGLQYLTSGQPITAAGFARAVGEGAGEGALGGGASGALSKVTGVSRYGCFTADTPVLMADGTTKRIDQVEVGEEVLAHDPATGEDVPATVERTFTHENVPTLRVTTTEGCVETTATHPFYVEGRGYTPADQLHEGDVLHTPDGQTVQVVSVQATGRTQTVHNLAIAGLHNYHVVTDTGQAILVHNQTNPSCTPEDTGIDDSDLLEQARAARDDLAREKGRKTATVTGGYTDDGRVVAGASSNPTGCAEDDVARQLGGDPKDIHFTEAIRPRTGDEVPVCRRCQEQYDQNQFPPGTQYKPGGAWDAG</sequence>
<dbReference type="SMART" id="SM00306">
    <property type="entry name" value="HintN"/>
    <property type="match status" value="1"/>
</dbReference>
<dbReference type="RefSeq" id="WP_259460477.1">
    <property type="nucleotide sequence ID" value="NZ_RCIW01000042.1"/>
</dbReference>
<dbReference type="Proteomes" id="UP000279336">
    <property type="component" value="Unassembled WGS sequence"/>
</dbReference>
<dbReference type="GO" id="GO:0016539">
    <property type="term" value="P:intein-mediated protein splicing"/>
    <property type="evidence" value="ECO:0007669"/>
    <property type="project" value="InterPro"/>
</dbReference>
<dbReference type="NCBIfam" id="TIGR03696">
    <property type="entry name" value="Rhs_assc_core"/>
    <property type="match status" value="1"/>
</dbReference>
<dbReference type="Gene3D" id="2.170.16.10">
    <property type="entry name" value="Hedgehog/Intein (Hint) domain"/>
    <property type="match status" value="1"/>
</dbReference>
<dbReference type="Pfam" id="PF07591">
    <property type="entry name" value="PT-HINT"/>
    <property type="match status" value="1"/>
</dbReference>
<evidence type="ECO:0000313" key="4">
    <source>
        <dbReference type="Proteomes" id="UP000279336"/>
    </source>
</evidence>
<accession>A0A8B3FPL1</accession>
<evidence type="ECO:0000256" key="1">
    <source>
        <dbReference type="SAM" id="MobiDB-lite"/>
    </source>
</evidence>
<evidence type="ECO:0000313" key="3">
    <source>
        <dbReference type="EMBL" id="RLP05995.1"/>
    </source>
</evidence>
<feature type="domain" description="Hint" evidence="2">
    <location>
        <begin position="264"/>
        <end position="359"/>
    </location>
</feature>
<dbReference type="InterPro" id="IPR006141">
    <property type="entry name" value="Intein_N"/>
</dbReference>
<dbReference type="EMBL" id="RCIW01000042">
    <property type="protein sequence ID" value="RLP05995.1"/>
    <property type="molecule type" value="Genomic_DNA"/>
</dbReference>
<dbReference type="SUPFAM" id="SSF51294">
    <property type="entry name" value="Hedgehog/intein (Hint) domain"/>
    <property type="match status" value="1"/>
</dbReference>
<organism evidence="3 4">
    <name type="scientific">Propionibacterium australiense</name>
    <dbReference type="NCBI Taxonomy" id="119981"/>
    <lineage>
        <taxon>Bacteria</taxon>
        <taxon>Bacillati</taxon>
        <taxon>Actinomycetota</taxon>
        <taxon>Actinomycetes</taxon>
        <taxon>Propionibacteriales</taxon>
        <taxon>Propionibacteriaceae</taxon>
        <taxon>Propionibacterium</taxon>
    </lineage>
</organism>